<dbReference type="RefSeq" id="WP_157913070.1">
    <property type="nucleotide sequence ID" value="NZ_LN890655.1"/>
</dbReference>
<accession>A0A160T2Z4</accession>
<feature type="compositionally biased region" description="Polar residues" evidence="1">
    <location>
        <begin position="24"/>
        <end position="33"/>
    </location>
</feature>
<name>A0A160T2Z4_9CHLR</name>
<keyword evidence="2" id="KW-0732">Signal</keyword>
<evidence type="ECO:0000313" key="4">
    <source>
        <dbReference type="Proteomes" id="UP000215027"/>
    </source>
</evidence>
<feature type="compositionally biased region" description="Low complexity" evidence="1">
    <location>
        <begin position="38"/>
        <end position="68"/>
    </location>
</feature>
<dbReference type="PROSITE" id="PS51257">
    <property type="entry name" value="PROKAR_LIPOPROTEIN"/>
    <property type="match status" value="1"/>
</dbReference>
<feature type="chain" id="PRO_5008240549" description="Peptidase C-terminal archaeal/bacterial domain-containing protein" evidence="2">
    <location>
        <begin position="24"/>
        <end position="698"/>
    </location>
</feature>
<dbReference type="EMBL" id="LN890655">
    <property type="protein sequence ID" value="CUS04104.2"/>
    <property type="molecule type" value="Genomic_DNA"/>
</dbReference>
<evidence type="ECO:0000313" key="3">
    <source>
        <dbReference type="EMBL" id="CUS04104.2"/>
    </source>
</evidence>
<proteinExistence type="predicted"/>
<sequence length="698" mass="73521">MRKRDVGCLVFGVLLLAVASCRSDPNPQQTNTLEPEWAGATTPPANTPARPTDIPAATIAPTPLATPDDWPTLGSERMGPALAIPPTWIDLTGQIDAAGMDNRLGINLLLAADSERTGRSLLAGKSFSEGAYVSGLIISPPATVVDPTAALAELLATAAPTAVRLTDIAPFTSANGVAGLVVDVGDGPIGLNVVEPNDLRTRVALFMPPATGATAPAWIALLLSASAEQWAANFDLFDRMLRSARVFDVGPGATAQEGHVVVRGELRGDSVEVGAALEPGVRDLWTFTTTGNRHASLFLRPDDAPLDLTLTLLDPNRQMIAQVENGYAGMTEVLTDLLLTQPGVYIIEVSDFAHHAGRYTLSLSLSDQPQYAGGGPIAFGQALQNQLPANSLHNWAFSGAAGQLLSIVVEPGAPTFDAILELYAPDGRQLIALDEGFSGDPEVLSGFALPAAGEYVILVRSFSPQGGPYTLSLAESDQRVANFYDAGDLAYGEVRRETLQRQEAHAWFVQARAGDHILARVTPLSAALDLDVWLLDGNVARLAAVDEFAAGEPETIEVTLAADGQYILLVRDFNGEPGEYEIALGAAPAATPENAGTLSYGDSIIGAIRPATAVAWTFNAQAGDVIDLDVQATDSGSDLVVQLQGPDGVTALEVDEHSAGDDERIRGFAIPAAGQWRIVLREYFGDAAGYRLSLMRGR</sequence>
<dbReference type="OrthoDB" id="7550377at2"/>
<keyword evidence="4" id="KW-1185">Reference proteome</keyword>
<reference evidence="3" key="1">
    <citation type="submission" date="2016-01" db="EMBL/GenBank/DDBJ databases">
        <authorList>
            <person name="Mcilroy J.S."/>
            <person name="Karst M S."/>
            <person name="Albertsen M."/>
        </authorList>
    </citation>
    <scope>NUCLEOTIDE SEQUENCE</scope>
    <source>
        <strain evidence="3">Cfx-K</strain>
    </source>
</reference>
<feature type="signal peptide" evidence="2">
    <location>
        <begin position="1"/>
        <end position="23"/>
    </location>
</feature>
<evidence type="ECO:0000256" key="2">
    <source>
        <dbReference type="SAM" id="SignalP"/>
    </source>
</evidence>
<feature type="region of interest" description="Disordered" evidence="1">
    <location>
        <begin position="24"/>
        <end position="68"/>
    </location>
</feature>
<dbReference type="KEGG" id="pbf:CFX0092_A2226"/>
<evidence type="ECO:0008006" key="5">
    <source>
        <dbReference type="Google" id="ProtNLM"/>
    </source>
</evidence>
<dbReference type="AlphaFoldDB" id="A0A160T2Z4"/>
<dbReference type="Proteomes" id="UP000215027">
    <property type="component" value="Chromosome I"/>
</dbReference>
<evidence type="ECO:0000256" key="1">
    <source>
        <dbReference type="SAM" id="MobiDB-lite"/>
    </source>
</evidence>
<organism evidence="3 4">
    <name type="scientific">Candidatus Promineifilum breve</name>
    <dbReference type="NCBI Taxonomy" id="1806508"/>
    <lineage>
        <taxon>Bacteria</taxon>
        <taxon>Bacillati</taxon>
        <taxon>Chloroflexota</taxon>
        <taxon>Ardenticatenia</taxon>
        <taxon>Candidatus Promineifilales</taxon>
        <taxon>Candidatus Promineifilaceae</taxon>
        <taxon>Candidatus Promineifilum</taxon>
    </lineage>
</organism>
<protein>
    <recommendedName>
        <fullName evidence="5">Peptidase C-terminal archaeal/bacterial domain-containing protein</fullName>
    </recommendedName>
</protein>
<gene>
    <name evidence="3" type="ORF">CFX0092_A2226</name>
</gene>
<dbReference type="Gene3D" id="2.60.120.380">
    <property type="match status" value="4"/>
</dbReference>